<proteinExistence type="predicted"/>
<dbReference type="Proteomes" id="UP000054859">
    <property type="component" value="Unassembled WGS sequence"/>
</dbReference>
<dbReference type="STRING" id="45056.Lade_0801"/>
<feature type="transmembrane region" description="Helical" evidence="1">
    <location>
        <begin position="84"/>
        <end position="100"/>
    </location>
</feature>
<evidence type="ECO:0000259" key="2">
    <source>
        <dbReference type="SMART" id="SM00460"/>
    </source>
</evidence>
<dbReference type="PATRIC" id="fig|45056.6.peg.830"/>
<evidence type="ECO:0000313" key="3">
    <source>
        <dbReference type="EMBL" id="KTC66143.1"/>
    </source>
</evidence>
<sequence length="669" mass="79217">MQVEYKQQITFPTMRHALIVMAFCTLPHLTTAPWWFLILAIVAISYRLLASYYHSRVLPLWFRAFVIVSVLILLRIHYDSFVSPGFFMGTLVTFFWLKLIEAHSIRDLRVVILVSFYVIFTSLISNTELWVLPYMILATIGIMSLLVRLEVQQVIHWKQMSIRSFKLLLIALPLTVLMFFVFPRISEPLWRINVPSTGTTGFGESMHPGSIVTLFKDDTTAMRVTFKGKPKIEDYWHGLVLNNYDGVNWTAEAGTENFITLPLLPNKESGDYEVILEAHQKIWLFYSGFPSAGWPKLHFTPSLGLIRYDGKPINQRFAYGLSTRKPFYRPLNPVARFQNLQLPANANPLLQQWSKETMNNAKGDINLFIKNIQEYIQKEPFWYRLESMPIGNDNAQLDRFWFTTREGYCEHYAAAVTFIFRAAGIPARVVLGYFGGEWNPFAKYLNIKQKDAHAWLEYWQNGEGWKRLDPTTFILPSRIDETIRNINAHDKQLYTNWSEYRLHLPWLEQARLSIDSVKYFWERWLLFYNQERQIKLFQSFGLGSWRFGELLRTWILLLFIILLCGGIWYQYKQKKAIDPLIREYRKLQRELRRLQIPTTPPSSLLQQWRRISQKYPKMATIVHSYIKEYEFLRLRIQVNKMQKKKETILLFKKLRYQLKKIRNTQVVFD</sequence>
<name>A0A0W0R4X5_9GAMM</name>
<feature type="domain" description="Transglutaminase-like" evidence="2">
    <location>
        <begin position="401"/>
        <end position="472"/>
    </location>
</feature>
<dbReference type="Proteomes" id="UP000281170">
    <property type="component" value="Plasmid 19"/>
</dbReference>
<feature type="transmembrane region" description="Helical" evidence="1">
    <location>
        <begin position="60"/>
        <end position="78"/>
    </location>
</feature>
<evidence type="ECO:0000313" key="4">
    <source>
        <dbReference type="EMBL" id="VEH85655.1"/>
    </source>
</evidence>
<protein>
    <submittedName>
        <fullName evidence="3 4">Transglutaminase</fullName>
    </submittedName>
</protein>
<organism evidence="3 5">
    <name type="scientific">Legionella adelaidensis</name>
    <dbReference type="NCBI Taxonomy" id="45056"/>
    <lineage>
        <taxon>Bacteria</taxon>
        <taxon>Pseudomonadati</taxon>
        <taxon>Pseudomonadota</taxon>
        <taxon>Gammaproteobacteria</taxon>
        <taxon>Legionellales</taxon>
        <taxon>Legionellaceae</taxon>
        <taxon>Legionella</taxon>
    </lineage>
</organism>
<keyword evidence="1" id="KW-0472">Membrane</keyword>
<dbReference type="SUPFAM" id="SSF54001">
    <property type="entry name" value="Cysteine proteinases"/>
    <property type="match status" value="1"/>
</dbReference>
<dbReference type="EMBL" id="LR134428">
    <property type="protein sequence ID" value="VEH85655.1"/>
    <property type="molecule type" value="Genomic_DNA"/>
</dbReference>
<dbReference type="EMBL" id="LNKA01000001">
    <property type="protein sequence ID" value="KTC66143.1"/>
    <property type="molecule type" value="Genomic_DNA"/>
</dbReference>
<feature type="transmembrane region" description="Helical" evidence="1">
    <location>
        <begin position="167"/>
        <end position="185"/>
    </location>
</feature>
<dbReference type="Gene3D" id="3.10.620.30">
    <property type="match status" value="1"/>
</dbReference>
<dbReference type="OrthoDB" id="9804872at2"/>
<dbReference type="InterPro" id="IPR052901">
    <property type="entry name" value="Bact_TGase-like"/>
</dbReference>
<dbReference type="InterPro" id="IPR021878">
    <property type="entry name" value="TgpA_N"/>
</dbReference>
<dbReference type="KEGG" id="ladl:NCTC12735_01290"/>
<geneLocation type="plasmid" evidence="4 6">
    <name>19</name>
</geneLocation>
<keyword evidence="1" id="KW-1133">Transmembrane helix</keyword>
<reference evidence="3 5" key="1">
    <citation type="submission" date="2015-11" db="EMBL/GenBank/DDBJ databases">
        <title>Identification of large and diverse effector repertoires of 38 Legionella species.</title>
        <authorList>
            <person name="Burstein D."/>
            <person name="Amaro F."/>
            <person name="Zusman T."/>
            <person name="Lifshitz Z."/>
            <person name="Cohen O."/>
            <person name="Gilbert J.A."/>
            <person name="Pupko T."/>
            <person name="Shuman H.A."/>
            <person name="Segal G."/>
        </authorList>
    </citation>
    <scope>NUCLEOTIDE SEQUENCE [LARGE SCALE GENOMIC DNA]</scope>
    <source>
        <strain evidence="3 5">1762-AUS-E</strain>
    </source>
</reference>
<feature type="transmembrane region" description="Helical" evidence="1">
    <location>
        <begin position="35"/>
        <end position="53"/>
    </location>
</feature>
<reference evidence="4 6" key="2">
    <citation type="submission" date="2018-12" db="EMBL/GenBank/DDBJ databases">
        <authorList>
            <consortium name="Pathogen Informatics"/>
        </authorList>
    </citation>
    <scope>NUCLEOTIDE SEQUENCE [LARGE SCALE GENOMIC DNA]</scope>
    <source>
        <strain evidence="4 6">NCTC12735</strain>
        <plasmid evidence="6">19</plasmid>
    </source>
</reference>
<feature type="transmembrane region" description="Helical" evidence="1">
    <location>
        <begin position="130"/>
        <end position="147"/>
    </location>
</feature>
<evidence type="ECO:0000256" key="1">
    <source>
        <dbReference type="SAM" id="Phobius"/>
    </source>
</evidence>
<dbReference type="InterPro" id="IPR038765">
    <property type="entry name" value="Papain-like_cys_pep_sf"/>
</dbReference>
<dbReference type="PANTHER" id="PTHR42736">
    <property type="entry name" value="PROTEIN-GLUTAMINE GAMMA-GLUTAMYLTRANSFERASE"/>
    <property type="match status" value="1"/>
</dbReference>
<feature type="transmembrane region" description="Helical" evidence="1">
    <location>
        <begin position="554"/>
        <end position="571"/>
    </location>
</feature>
<accession>A0A0W0R4X5</accession>
<keyword evidence="1" id="KW-0812">Transmembrane</keyword>
<keyword evidence="5" id="KW-1185">Reference proteome</keyword>
<dbReference type="Pfam" id="PF01841">
    <property type="entry name" value="Transglut_core"/>
    <property type="match status" value="1"/>
</dbReference>
<evidence type="ECO:0000313" key="6">
    <source>
        <dbReference type="Proteomes" id="UP000281170"/>
    </source>
</evidence>
<gene>
    <name evidence="3" type="ORF">Lade_0801</name>
    <name evidence="4" type="ORF">NCTC12735_01290</name>
</gene>
<keyword evidence="4" id="KW-0614">Plasmid</keyword>
<feature type="transmembrane region" description="Helical" evidence="1">
    <location>
        <begin position="107"/>
        <end position="124"/>
    </location>
</feature>
<dbReference type="Pfam" id="PF11992">
    <property type="entry name" value="TgpA_N"/>
    <property type="match status" value="1"/>
</dbReference>
<evidence type="ECO:0000313" key="5">
    <source>
        <dbReference type="Proteomes" id="UP000054859"/>
    </source>
</evidence>
<dbReference type="AlphaFoldDB" id="A0A0W0R4X5"/>
<dbReference type="RefSeq" id="WP_058461847.1">
    <property type="nucleotide sequence ID" value="NZ_CAAAHS010000005.1"/>
</dbReference>
<dbReference type="InterPro" id="IPR002931">
    <property type="entry name" value="Transglutaminase-like"/>
</dbReference>
<dbReference type="PANTHER" id="PTHR42736:SF1">
    <property type="entry name" value="PROTEIN-GLUTAMINE GAMMA-GLUTAMYLTRANSFERASE"/>
    <property type="match status" value="1"/>
</dbReference>
<dbReference type="SMART" id="SM00460">
    <property type="entry name" value="TGc"/>
    <property type="match status" value="1"/>
</dbReference>